<name>A0A6G8AV12_9ENTE</name>
<protein>
    <submittedName>
        <fullName evidence="2">YesL family protein</fullName>
    </submittedName>
</protein>
<keyword evidence="1" id="KW-0472">Membrane</keyword>
<keyword evidence="1" id="KW-0812">Transmembrane</keyword>
<dbReference type="Pfam" id="PF04854">
    <property type="entry name" value="DUF624"/>
    <property type="match status" value="1"/>
</dbReference>
<organism evidence="2 3">
    <name type="scientific">Vagococcus hydrophili</name>
    <dbReference type="NCBI Taxonomy" id="2714947"/>
    <lineage>
        <taxon>Bacteria</taxon>
        <taxon>Bacillati</taxon>
        <taxon>Bacillota</taxon>
        <taxon>Bacilli</taxon>
        <taxon>Lactobacillales</taxon>
        <taxon>Enterococcaceae</taxon>
        <taxon>Vagococcus</taxon>
    </lineage>
</organism>
<sequence length="197" mass="21917">MKNILSIDGWYFRVFSKLANLVLLNLIFVVSIIPVVTIGPAFIALILSLKELKEDGTLAVARVYGTHFKDNFKKGLILSVIELLAFLLPSSLIYVSLQYIPLLSTLLMILFSFGLLLLVIFPLIYSLKDVTIKQGIHLTLEFVTVRIAYAIACFIVPAVIGFISLKYSIIFLVLVGIATSIYLQLHLLEKGGLLDEN</sequence>
<evidence type="ECO:0000313" key="3">
    <source>
        <dbReference type="Proteomes" id="UP000501747"/>
    </source>
</evidence>
<proteinExistence type="predicted"/>
<dbReference type="RefSeq" id="WP_166034885.1">
    <property type="nucleotide sequence ID" value="NZ_CP049887.1"/>
</dbReference>
<feature type="transmembrane region" description="Helical" evidence="1">
    <location>
        <begin position="106"/>
        <end position="127"/>
    </location>
</feature>
<dbReference type="EMBL" id="CP049887">
    <property type="protein sequence ID" value="QIL48753.1"/>
    <property type="molecule type" value="Genomic_DNA"/>
</dbReference>
<gene>
    <name evidence="2" type="ORF">G7082_09660</name>
</gene>
<dbReference type="KEGG" id="vhy:G7082_09660"/>
<evidence type="ECO:0000256" key="1">
    <source>
        <dbReference type="SAM" id="Phobius"/>
    </source>
</evidence>
<feature type="transmembrane region" description="Helical" evidence="1">
    <location>
        <begin position="169"/>
        <end position="188"/>
    </location>
</feature>
<feature type="transmembrane region" description="Helical" evidence="1">
    <location>
        <begin position="139"/>
        <end position="163"/>
    </location>
</feature>
<dbReference type="Proteomes" id="UP000501747">
    <property type="component" value="Chromosome"/>
</dbReference>
<keyword evidence="1" id="KW-1133">Transmembrane helix</keyword>
<feature type="transmembrane region" description="Helical" evidence="1">
    <location>
        <begin position="20"/>
        <end position="47"/>
    </location>
</feature>
<evidence type="ECO:0000313" key="2">
    <source>
        <dbReference type="EMBL" id="QIL48753.1"/>
    </source>
</evidence>
<dbReference type="InterPro" id="IPR006938">
    <property type="entry name" value="DUF624"/>
</dbReference>
<dbReference type="AlphaFoldDB" id="A0A6G8AV12"/>
<keyword evidence="3" id="KW-1185">Reference proteome</keyword>
<accession>A0A6G8AV12</accession>
<reference evidence="2 3" key="1">
    <citation type="submission" date="2020-03" db="EMBL/GenBank/DDBJ databases">
        <title>Vagococcus sp. nov., isolated from beetles.</title>
        <authorList>
            <person name="Hyun D.-W."/>
            <person name="Bae J.-W."/>
        </authorList>
    </citation>
    <scope>NUCLEOTIDE SEQUENCE [LARGE SCALE GENOMIC DNA]</scope>
    <source>
        <strain evidence="2 3">HDW17B</strain>
    </source>
</reference>
<feature type="transmembrane region" description="Helical" evidence="1">
    <location>
        <begin position="76"/>
        <end position="100"/>
    </location>
</feature>